<feature type="region of interest" description="Disordered" evidence="1">
    <location>
        <begin position="621"/>
        <end position="669"/>
    </location>
</feature>
<feature type="compositionally biased region" description="Low complexity" evidence="1">
    <location>
        <begin position="761"/>
        <end position="791"/>
    </location>
</feature>
<name>Q23QU1_TETTS</name>
<dbReference type="RefSeq" id="XP_001019042.1">
    <property type="nucleotide sequence ID" value="XM_001019042.1"/>
</dbReference>
<dbReference type="EMBL" id="GG662647">
    <property type="protein sequence ID" value="EAR98797.1"/>
    <property type="molecule type" value="Genomic_DNA"/>
</dbReference>
<accession>Q23QU1</accession>
<feature type="region of interest" description="Disordered" evidence="1">
    <location>
        <begin position="80"/>
        <end position="99"/>
    </location>
</feature>
<gene>
    <name evidence="2" type="ORF">TTHERM_00250920</name>
</gene>
<protein>
    <submittedName>
        <fullName evidence="2">Uncharacterized protein</fullName>
    </submittedName>
</protein>
<feature type="region of interest" description="Disordered" evidence="1">
    <location>
        <begin position="317"/>
        <end position="344"/>
    </location>
</feature>
<feature type="region of interest" description="Disordered" evidence="1">
    <location>
        <begin position="854"/>
        <end position="877"/>
    </location>
</feature>
<organism evidence="2 3">
    <name type="scientific">Tetrahymena thermophila (strain SB210)</name>
    <dbReference type="NCBI Taxonomy" id="312017"/>
    <lineage>
        <taxon>Eukaryota</taxon>
        <taxon>Sar</taxon>
        <taxon>Alveolata</taxon>
        <taxon>Ciliophora</taxon>
        <taxon>Intramacronucleata</taxon>
        <taxon>Oligohymenophorea</taxon>
        <taxon>Hymenostomatida</taxon>
        <taxon>Tetrahymenina</taxon>
        <taxon>Tetrahymenidae</taxon>
        <taxon>Tetrahymena</taxon>
    </lineage>
</organism>
<feature type="compositionally biased region" description="Polar residues" evidence="1">
    <location>
        <begin position="80"/>
        <end position="95"/>
    </location>
</feature>
<dbReference type="KEGG" id="tet:TTHERM_00250920"/>
<evidence type="ECO:0000313" key="2">
    <source>
        <dbReference type="EMBL" id="EAR98797.1"/>
    </source>
</evidence>
<reference evidence="3" key="1">
    <citation type="journal article" date="2006" name="PLoS Biol.">
        <title>Macronuclear genome sequence of the ciliate Tetrahymena thermophila, a model eukaryote.</title>
        <authorList>
            <person name="Eisen J.A."/>
            <person name="Coyne R.S."/>
            <person name="Wu M."/>
            <person name="Wu D."/>
            <person name="Thiagarajan M."/>
            <person name="Wortman J.R."/>
            <person name="Badger J.H."/>
            <person name="Ren Q."/>
            <person name="Amedeo P."/>
            <person name="Jones K.M."/>
            <person name="Tallon L.J."/>
            <person name="Delcher A.L."/>
            <person name="Salzberg S.L."/>
            <person name="Silva J.C."/>
            <person name="Haas B.J."/>
            <person name="Majoros W.H."/>
            <person name="Farzad M."/>
            <person name="Carlton J.M."/>
            <person name="Smith R.K. Jr."/>
            <person name="Garg J."/>
            <person name="Pearlman R.E."/>
            <person name="Karrer K.M."/>
            <person name="Sun L."/>
            <person name="Manning G."/>
            <person name="Elde N.C."/>
            <person name="Turkewitz A.P."/>
            <person name="Asai D.J."/>
            <person name="Wilkes D.E."/>
            <person name="Wang Y."/>
            <person name="Cai H."/>
            <person name="Collins K."/>
            <person name="Stewart B.A."/>
            <person name="Lee S.R."/>
            <person name="Wilamowska K."/>
            <person name="Weinberg Z."/>
            <person name="Ruzzo W.L."/>
            <person name="Wloga D."/>
            <person name="Gaertig J."/>
            <person name="Frankel J."/>
            <person name="Tsao C.-C."/>
            <person name="Gorovsky M.A."/>
            <person name="Keeling P.J."/>
            <person name="Waller R.F."/>
            <person name="Patron N.J."/>
            <person name="Cherry J.M."/>
            <person name="Stover N.A."/>
            <person name="Krieger C.J."/>
            <person name="del Toro C."/>
            <person name="Ryder H.F."/>
            <person name="Williamson S.C."/>
            <person name="Barbeau R.A."/>
            <person name="Hamilton E.P."/>
            <person name="Orias E."/>
        </authorList>
    </citation>
    <scope>NUCLEOTIDE SEQUENCE [LARGE SCALE GENOMIC DNA]</scope>
    <source>
        <strain evidence="3">SB210</strain>
    </source>
</reference>
<dbReference type="Proteomes" id="UP000009168">
    <property type="component" value="Unassembled WGS sequence"/>
</dbReference>
<evidence type="ECO:0000313" key="3">
    <source>
        <dbReference type="Proteomes" id="UP000009168"/>
    </source>
</evidence>
<evidence type="ECO:0000256" key="1">
    <source>
        <dbReference type="SAM" id="MobiDB-lite"/>
    </source>
</evidence>
<keyword evidence="3" id="KW-1185">Reference proteome</keyword>
<dbReference type="OrthoDB" id="289926at2759"/>
<dbReference type="GeneID" id="7832011"/>
<sequence length="1042" mass="119032">MKSYSQNNINIAMNSQINNASQLNSKGKAINMIQKPLRTECSPKNYSNNSFTLNQTQPFQLNAKRNSIEPTSISHRLVQNSKRTTHNNYNQNQNSSKEKENINIIAQFSSVPSQNRTSQLQQNSKGSQIQIQNAQNQILNNSGQKLYSSRVTTHQFEQKLIQQQQLNNSQVQQLNIQPLDFLDMSKGDLKLSQVISPTSLSRLNSSTSSSSKEKIQCQKSLSKINCKNHTTVQAHYYVIENRVVSYFCTQCSVNLVKKGLKLHEILNSQQSQKKPLQQVNINNIQQNSFNPTSTPMKLSLGQHKMINLNFNQVNNQKSNQQRNISNVTNSPSSQLVTPSSTLLTPRQQTSTASVSIFEPFSSTQEVNNHHLNSQQQTPTLNALNQNDEDFEESFDKILVKNKIKDLQGDKLKVKEYLEDLMNKLDNVRVLSQQKLDKIENKKLQLHEFYECQKQIILEKMLELITMIEQEKQVSLQNIEQQKGNGMLELNGIEQNLKQQMKDMKNIRCDIKDNISNIFNNLDLKPFKVIYNKYNDKLEQFQESINKVDMSYLSYQILKPSSISTYISLLTNKQNNPFQLETKSEILNFNLTQHLQSIFPQNLQTTNKKERQSFVNNDEKLNEDIKQRQHTPQSKQEQTYGDITHEDTPRNNDKTIQSNKEQNNRQNTRENQVYVSFNNKNIFQNDLANHIETLNDEQNQEPIPMVSLNLSSNKQSSDDDIQGFAKPSEQTKLKIQKLLKEESKDNEKGIFIIKEEEANNNNSLSNQICSSSHQRNSNQFNSVSSNQYNSNQFGSNQMIDSQIQNFGSIKQDSTQLPSINAHLVNSQNEYGLINNISKESIDIINLDTYKQSTLLKQTSPSRNSQNSQNGVSKGRSTCKSPNSLKYLELIDKINTNQLNTNIFYQTLIRDNQITSSSQDNAPSSTNTFATQLQKMQINNNNSNYLDPNKSLTQQNKTISDLNNSLNIQQSQVIFNDPIQKQSNSIVEIGSISPISVLATPNSNYYISSAVNTTQSKRLSSPTIARTITLPGAQQNHNYQKKLF</sequence>
<feature type="compositionally biased region" description="Basic and acidic residues" evidence="1">
    <location>
        <begin position="642"/>
        <end position="652"/>
    </location>
</feature>
<dbReference type="AlphaFoldDB" id="Q23QU1"/>
<feature type="compositionally biased region" description="Polar residues" evidence="1">
    <location>
        <begin position="629"/>
        <end position="640"/>
    </location>
</feature>
<dbReference type="HOGENOM" id="CLU_292500_0_0_1"/>
<feature type="compositionally biased region" description="Low complexity" evidence="1">
    <location>
        <begin position="658"/>
        <end position="669"/>
    </location>
</feature>
<proteinExistence type="predicted"/>
<dbReference type="InParanoid" id="Q23QU1"/>
<feature type="region of interest" description="Disordered" evidence="1">
    <location>
        <begin position="761"/>
        <end position="793"/>
    </location>
</feature>